<protein>
    <recommendedName>
        <fullName evidence="3">PE domain-containing protein</fullName>
    </recommendedName>
</protein>
<accession>A0ABX3SP71</accession>
<evidence type="ECO:0000313" key="1">
    <source>
        <dbReference type="EMBL" id="ORA79824.1"/>
    </source>
</evidence>
<name>A0ABX3SP71_MYCMA</name>
<comment type="caution">
    <text evidence="1">The sequence shown here is derived from an EMBL/GenBank/DDBJ whole genome shotgun (WGS) entry which is preliminary data.</text>
</comment>
<proteinExistence type="predicted"/>
<gene>
    <name evidence="1" type="ORF">BST29_18285</name>
</gene>
<reference evidence="1 2" key="1">
    <citation type="submission" date="2017-02" db="EMBL/GenBank/DDBJ databases">
        <title>The new phylogeny of genus Mycobacterium.</title>
        <authorList>
            <person name="Tortoli E."/>
            <person name="Trovato A."/>
            <person name="Cirillo D.M."/>
        </authorList>
    </citation>
    <scope>NUCLEOTIDE SEQUENCE [LARGE SCALE GENOMIC DNA]</scope>
    <source>
        <strain evidence="1 2">IP1130001</strain>
    </source>
</reference>
<evidence type="ECO:0008006" key="3">
    <source>
        <dbReference type="Google" id="ProtNLM"/>
    </source>
</evidence>
<sequence length="171" mass="18133">MVTDFYEALYAEPLITIGLPLAKILNIPEYITQNLANATKYLALNGVTAIGSDGIVQLGNQIQEGLGPGLQAVYNAWNAGNTLGALTNLVNTPGAVTNTFLNGFGSRFGLLSSPAFVRNGTGLLNITNSIVAPNAINISICFCWCASRPGVERSTTRRPMPAGMTLDHVHR</sequence>
<keyword evidence="2" id="KW-1185">Reference proteome</keyword>
<evidence type="ECO:0000313" key="2">
    <source>
        <dbReference type="Proteomes" id="UP000243140"/>
    </source>
</evidence>
<dbReference type="EMBL" id="MVHV01000020">
    <property type="protein sequence ID" value="ORA79824.1"/>
    <property type="molecule type" value="Genomic_DNA"/>
</dbReference>
<organism evidence="1 2">
    <name type="scientific">Mycobacterium malmoense</name>
    <dbReference type="NCBI Taxonomy" id="1780"/>
    <lineage>
        <taxon>Bacteria</taxon>
        <taxon>Bacillati</taxon>
        <taxon>Actinomycetota</taxon>
        <taxon>Actinomycetes</taxon>
        <taxon>Mycobacteriales</taxon>
        <taxon>Mycobacteriaceae</taxon>
        <taxon>Mycobacterium</taxon>
    </lineage>
</organism>
<dbReference type="Proteomes" id="UP000243140">
    <property type="component" value="Unassembled WGS sequence"/>
</dbReference>